<reference evidence="2" key="1">
    <citation type="submission" date="2016-10" db="EMBL/GenBank/DDBJ databases">
        <authorList>
            <person name="Varghese N."/>
            <person name="Submissions S."/>
        </authorList>
    </citation>
    <scope>NUCLEOTIDE SEQUENCE [LARGE SCALE GENOMIC DNA]</scope>
    <source>
        <strain evidence="2">YR281</strain>
    </source>
</reference>
<organism evidence="2 3">
    <name type="scientific">Paraburkholderia steynii</name>
    <dbReference type="NCBI Taxonomy" id="1245441"/>
    <lineage>
        <taxon>Bacteria</taxon>
        <taxon>Pseudomonadati</taxon>
        <taxon>Pseudomonadota</taxon>
        <taxon>Betaproteobacteria</taxon>
        <taxon>Burkholderiales</taxon>
        <taxon>Burkholderiaceae</taxon>
        <taxon>Paraburkholderia</taxon>
    </lineage>
</organism>
<protein>
    <recommendedName>
        <fullName evidence="1">Virulence factor Evf domain-containing protein</fullName>
    </recommendedName>
</protein>
<proteinExistence type="predicted"/>
<dbReference type="EMBL" id="FNDI01000019">
    <property type="protein sequence ID" value="SDI55935.1"/>
    <property type="molecule type" value="Genomic_DNA"/>
</dbReference>
<evidence type="ECO:0000259" key="1">
    <source>
        <dbReference type="Pfam" id="PF18270"/>
    </source>
</evidence>
<dbReference type="Pfam" id="PF18270">
    <property type="entry name" value="Evf"/>
    <property type="match status" value="1"/>
</dbReference>
<dbReference type="RefSeq" id="WP_143036580.1">
    <property type="nucleotide sequence ID" value="NZ_FNDI01000019.1"/>
</dbReference>
<dbReference type="Proteomes" id="UP000198900">
    <property type="component" value="Unassembled WGS sequence"/>
</dbReference>
<evidence type="ECO:0000313" key="2">
    <source>
        <dbReference type="EMBL" id="SDI55935.1"/>
    </source>
</evidence>
<keyword evidence="3" id="KW-1185">Reference proteome</keyword>
<gene>
    <name evidence="2" type="ORF">SAMN04487926_11949</name>
</gene>
<dbReference type="InterPro" id="IPR041576">
    <property type="entry name" value="Evf"/>
</dbReference>
<dbReference type="AlphaFoldDB" id="A0A7Z7BBD0"/>
<evidence type="ECO:0000313" key="3">
    <source>
        <dbReference type="Proteomes" id="UP000198900"/>
    </source>
</evidence>
<sequence length="470" mass="52319">MPRTLVVPGDILKSWTGVEVWQRQKGRFVDITHEWSWPETVHQHYEVSVVAEKDGSYWVPASTHPPKVWFGETLIEGTTPRGSRPVNRDDNEYRPNQTYIWIPNGSIPYNYVCGSTTNAVVCKAPSDYRPDAGNQKVFSAPLASNAHMLLDSVMAATGDKDQSAFQDSDGLIGFVNLSSSFVTDNPEFKVGRDVCDKVSNFFSTLRIKVFGALLKDPSKVLPGDKPPKSQWDLSVTHYMQYMLTQAGGLTNYKITTETYSVTQIVAEFSTAFLKLIFDAAVVPEAVIVDVTNFIQGVGGSLRASWDDRSRNFETALLGQCHEAVQTDSSGKTTVYFPKIKYYHIKVDSSQQEFTSPCSSVKKITFNFKYEYYVTALKHTILDPTSKDYKDFVAFLDRAQGISYKQANNNLDQILEDTVSTPGGHTAAFALLSGQDLFGVNLEEYPRTVRTPPSIIETVLNQAARDVVEAG</sequence>
<accession>A0A7Z7BBD0</accession>
<feature type="domain" description="Virulence factor Evf" evidence="1">
    <location>
        <begin position="252"/>
        <end position="385"/>
    </location>
</feature>
<name>A0A7Z7BBD0_9BURK</name>
<comment type="caution">
    <text evidence="2">The sequence shown here is derived from an EMBL/GenBank/DDBJ whole genome shotgun (WGS) entry which is preliminary data.</text>
</comment>